<dbReference type="InterPro" id="IPR010982">
    <property type="entry name" value="Lambda_DNA-bd_dom_sf"/>
</dbReference>
<accession>A0ABW7FPQ3</accession>
<evidence type="ECO:0000256" key="1">
    <source>
        <dbReference type="ARBA" id="ARBA00023125"/>
    </source>
</evidence>
<dbReference type="PANTHER" id="PTHR46558">
    <property type="entry name" value="TRACRIPTIONAL REGULATORY PROTEIN-RELATED-RELATED"/>
    <property type="match status" value="1"/>
</dbReference>
<comment type="caution">
    <text evidence="3">The sequence shown here is derived from an EMBL/GenBank/DDBJ whole genome shotgun (WGS) entry which is preliminary data.</text>
</comment>
<evidence type="ECO:0000313" key="3">
    <source>
        <dbReference type="EMBL" id="MFG6443319.1"/>
    </source>
</evidence>
<sequence>MASFLLDSPSAAMAISSDERLFFVAMGERIAQMRKARGLTQTDLAQALGVTQQTVQAYEAGSRRIPVSALPTVARTLSVSLMELFGEEQQGKAARGTAGGKRGPMPQWQQHIEAIAKLPRSRQQFVAEMLKNVLGQGAAQ</sequence>
<name>A0ABW7FPQ3_9BURK</name>
<evidence type="ECO:0000313" key="4">
    <source>
        <dbReference type="Proteomes" id="UP001606301"/>
    </source>
</evidence>
<organism evidence="3 4">
    <name type="scientific">Pelomonas margarita</name>
    <dbReference type="NCBI Taxonomy" id="3299031"/>
    <lineage>
        <taxon>Bacteria</taxon>
        <taxon>Pseudomonadati</taxon>
        <taxon>Pseudomonadota</taxon>
        <taxon>Betaproteobacteria</taxon>
        <taxon>Burkholderiales</taxon>
        <taxon>Sphaerotilaceae</taxon>
        <taxon>Roseateles</taxon>
    </lineage>
</organism>
<dbReference type="Gene3D" id="1.10.260.40">
    <property type="entry name" value="lambda repressor-like DNA-binding domains"/>
    <property type="match status" value="1"/>
</dbReference>
<keyword evidence="4" id="KW-1185">Reference proteome</keyword>
<dbReference type="EMBL" id="JBIGHW010000019">
    <property type="protein sequence ID" value="MFG6443319.1"/>
    <property type="molecule type" value="Genomic_DNA"/>
</dbReference>
<dbReference type="PROSITE" id="PS50943">
    <property type="entry name" value="HTH_CROC1"/>
    <property type="match status" value="1"/>
</dbReference>
<proteinExistence type="predicted"/>
<gene>
    <name evidence="3" type="ORF">ACG0Z3_21730</name>
</gene>
<dbReference type="SMART" id="SM00530">
    <property type="entry name" value="HTH_XRE"/>
    <property type="match status" value="1"/>
</dbReference>
<dbReference type="Pfam" id="PF01381">
    <property type="entry name" value="HTH_3"/>
    <property type="match status" value="1"/>
</dbReference>
<keyword evidence="1" id="KW-0238">DNA-binding</keyword>
<dbReference type="PANTHER" id="PTHR46558:SF4">
    <property type="entry name" value="DNA-BIDING PHAGE PROTEIN"/>
    <property type="match status" value="1"/>
</dbReference>
<dbReference type="InterPro" id="IPR001387">
    <property type="entry name" value="Cro/C1-type_HTH"/>
</dbReference>
<evidence type="ECO:0000259" key="2">
    <source>
        <dbReference type="PROSITE" id="PS50943"/>
    </source>
</evidence>
<dbReference type="RefSeq" id="WP_394401757.1">
    <property type="nucleotide sequence ID" value="NZ_JBIGHW010000019.1"/>
</dbReference>
<reference evidence="3 4" key="1">
    <citation type="submission" date="2024-08" db="EMBL/GenBank/DDBJ databases">
        <authorList>
            <person name="Lu H."/>
        </authorList>
    </citation>
    <scope>NUCLEOTIDE SEQUENCE [LARGE SCALE GENOMIC DNA]</scope>
    <source>
        <strain evidence="3 4">LKC17W</strain>
    </source>
</reference>
<dbReference type="CDD" id="cd00093">
    <property type="entry name" value="HTH_XRE"/>
    <property type="match status" value="1"/>
</dbReference>
<feature type="domain" description="HTH cro/C1-type" evidence="2">
    <location>
        <begin position="30"/>
        <end position="84"/>
    </location>
</feature>
<protein>
    <submittedName>
        <fullName evidence="3">Helix-turn-helix transcriptional regulator</fullName>
    </submittedName>
</protein>
<dbReference type="Proteomes" id="UP001606301">
    <property type="component" value="Unassembled WGS sequence"/>
</dbReference>
<dbReference type="SUPFAM" id="SSF47413">
    <property type="entry name" value="lambda repressor-like DNA-binding domains"/>
    <property type="match status" value="1"/>
</dbReference>